<gene>
    <name evidence="1" type="ORF">ACFS7Y_04025</name>
</gene>
<proteinExistence type="predicted"/>
<protein>
    <submittedName>
        <fullName evidence="1">Uncharacterized protein</fullName>
    </submittedName>
</protein>
<accession>A0ABW6BDN7</accession>
<dbReference type="Proteomes" id="UP001597525">
    <property type="component" value="Unassembled WGS sequence"/>
</dbReference>
<sequence>MENLEVQMKMVELGKLLVKELQLEPGVDTLARWMAHYLSEKIVYLETAQKDDRELVQKECFDLILKLWQHRNCLPPDRKPLRNFDAILDLLTKLSPEREKPFFVTDMFETEISTFDPENIDLKSIEEWGNIVLDVDKVARIWIEYALERCTELAKDDRTISWIENAVPTTATTDNTIIKILLDRKPSFNIENYDQEEFNKEYREEVLKNRINQLQRFSKLNDLLHDAYQKELQSLQSYNTN</sequence>
<evidence type="ECO:0000313" key="1">
    <source>
        <dbReference type="EMBL" id="MFD2966538.1"/>
    </source>
</evidence>
<comment type="caution">
    <text evidence="1">The sequence shown here is derived from an EMBL/GenBank/DDBJ whole genome shotgun (WGS) entry which is preliminary data.</text>
</comment>
<dbReference type="EMBL" id="JBHUPB010000003">
    <property type="protein sequence ID" value="MFD2966538.1"/>
    <property type="molecule type" value="Genomic_DNA"/>
</dbReference>
<reference evidence="2" key="1">
    <citation type="journal article" date="2019" name="Int. J. Syst. Evol. Microbiol.">
        <title>The Global Catalogue of Microorganisms (GCM) 10K type strain sequencing project: providing services to taxonomists for standard genome sequencing and annotation.</title>
        <authorList>
            <consortium name="The Broad Institute Genomics Platform"/>
            <consortium name="The Broad Institute Genome Sequencing Center for Infectious Disease"/>
            <person name="Wu L."/>
            <person name="Ma J."/>
        </authorList>
    </citation>
    <scope>NUCLEOTIDE SEQUENCE [LARGE SCALE GENOMIC DNA]</scope>
    <source>
        <strain evidence="2">KCTC 22814</strain>
    </source>
</reference>
<name>A0ABW6BDN7_9SPHI</name>
<evidence type="ECO:0000313" key="2">
    <source>
        <dbReference type="Proteomes" id="UP001597525"/>
    </source>
</evidence>
<organism evidence="1 2">
    <name type="scientific">Sphingobacterium bambusae</name>
    <dbReference type="NCBI Taxonomy" id="662858"/>
    <lineage>
        <taxon>Bacteria</taxon>
        <taxon>Pseudomonadati</taxon>
        <taxon>Bacteroidota</taxon>
        <taxon>Sphingobacteriia</taxon>
        <taxon>Sphingobacteriales</taxon>
        <taxon>Sphingobacteriaceae</taxon>
        <taxon>Sphingobacterium</taxon>
    </lineage>
</organism>
<keyword evidence="2" id="KW-1185">Reference proteome</keyword>
<dbReference type="RefSeq" id="WP_320184322.1">
    <property type="nucleotide sequence ID" value="NZ_CP138332.1"/>
</dbReference>